<keyword evidence="2" id="KW-1185">Reference proteome</keyword>
<dbReference type="Proteomes" id="UP000824890">
    <property type="component" value="Unassembled WGS sequence"/>
</dbReference>
<comment type="caution">
    <text evidence="1">The sequence shown here is derived from an EMBL/GenBank/DDBJ whole genome shotgun (WGS) entry which is preliminary data.</text>
</comment>
<organism evidence="1 2">
    <name type="scientific">Brassica napus</name>
    <name type="common">Rape</name>
    <dbReference type="NCBI Taxonomy" id="3708"/>
    <lineage>
        <taxon>Eukaryota</taxon>
        <taxon>Viridiplantae</taxon>
        <taxon>Streptophyta</taxon>
        <taxon>Embryophyta</taxon>
        <taxon>Tracheophyta</taxon>
        <taxon>Spermatophyta</taxon>
        <taxon>Magnoliopsida</taxon>
        <taxon>eudicotyledons</taxon>
        <taxon>Gunneridae</taxon>
        <taxon>Pentapetalae</taxon>
        <taxon>rosids</taxon>
        <taxon>malvids</taxon>
        <taxon>Brassicales</taxon>
        <taxon>Brassicaceae</taxon>
        <taxon>Brassiceae</taxon>
        <taxon>Brassica</taxon>
    </lineage>
</organism>
<evidence type="ECO:0000313" key="2">
    <source>
        <dbReference type="Proteomes" id="UP000824890"/>
    </source>
</evidence>
<reference evidence="1 2" key="1">
    <citation type="submission" date="2021-05" db="EMBL/GenBank/DDBJ databases">
        <title>Genome Assembly of Synthetic Allotetraploid Brassica napus Reveals Homoeologous Exchanges between Subgenomes.</title>
        <authorList>
            <person name="Davis J.T."/>
        </authorList>
    </citation>
    <scope>NUCLEOTIDE SEQUENCE [LARGE SCALE GENOMIC DNA]</scope>
    <source>
        <strain evidence="2">cv. Da-Ae</strain>
        <tissue evidence="1">Seedling</tissue>
    </source>
</reference>
<accession>A0ABQ8EA69</accession>
<gene>
    <name evidence="1" type="ORF">HID58_006001</name>
</gene>
<dbReference type="EMBL" id="JAGKQM010000002">
    <property type="protein sequence ID" value="KAH0938540.1"/>
    <property type="molecule type" value="Genomic_DNA"/>
</dbReference>
<evidence type="ECO:0000313" key="1">
    <source>
        <dbReference type="EMBL" id="KAH0938540.1"/>
    </source>
</evidence>
<sequence>MNITFSASLNGHREAESVLFAGNCLSLKILLGPFTYLLHQVPFVKL</sequence>
<protein>
    <submittedName>
        <fullName evidence="1">Uncharacterized protein</fullName>
    </submittedName>
</protein>
<proteinExistence type="predicted"/>
<name>A0ABQ8EA69_BRANA</name>